<dbReference type="RefSeq" id="WP_349639016.1">
    <property type="nucleotide sequence ID" value="NZ_CP090958.1"/>
</dbReference>
<keyword evidence="2" id="KW-0812">Transmembrane</keyword>
<feature type="domain" description="Septum formation-related" evidence="3">
    <location>
        <begin position="87"/>
        <end position="180"/>
    </location>
</feature>
<evidence type="ECO:0000313" key="4">
    <source>
        <dbReference type="EMBL" id="WGW12217.1"/>
    </source>
</evidence>
<evidence type="ECO:0000256" key="2">
    <source>
        <dbReference type="SAM" id="Phobius"/>
    </source>
</evidence>
<dbReference type="InterPro" id="IPR026004">
    <property type="entry name" value="Septum_form"/>
</dbReference>
<feature type="transmembrane region" description="Helical" evidence="2">
    <location>
        <begin position="36"/>
        <end position="58"/>
    </location>
</feature>
<evidence type="ECO:0000256" key="1">
    <source>
        <dbReference type="SAM" id="MobiDB-lite"/>
    </source>
</evidence>
<accession>A0ABY8QT83</accession>
<sequence>MPRQPYPQQPMPPAPGYVGLGDPQRTARRHFRRNRLVLAVSIAVAAIAAIALTLTLTIRAIDSVKSVDLDTAVAGRGELKPFELARGDCLRSLNTSPYQGVPCDDGHVGQVVLVAELPDDAAFDNMKIRRESARLCQAEVPKAAPKAAEQSEPVSLFYLYPSASTWQQGDRAVTCIVATDGEPLTSSLI</sequence>
<evidence type="ECO:0000259" key="3">
    <source>
        <dbReference type="Pfam" id="PF13845"/>
    </source>
</evidence>
<gene>
    <name evidence="4" type="ORF">LWF01_00175</name>
</gene>
<dbReference type="Proteomes" id="UP001209083">
    <property type="component" value="Chromosome"/>
</dbReference>
<organism evidence="4 5">
    <name type="scientific">Saxibacter everestensis</name>
    <dbReference type="NCBI Taxonomy" id="2909229"/>
    <lineage>
        <taxon>Bacteria</taxon>
        <taxon>Bacillati</taxon>
        <taxon>Actinomycetota</taxon>
        <taxon>Actinomycetes</taxon>
        <taxon>Micrococcales</taxon>
        <taxon>Brevibacteriaceae</taxon>
        <taxon>Saxibacter</taxon>
    </lineage>
</organism>
<feature type="region of interest" description="Disordered" evidence="1">
    <location>
        <begin position="1"/>
        <end position="23"/>
    </location>
</feature>
<reference evidence="4 5" key="1">
    <citation type="submission" date="2023-05" db="EMBL/GenBank/DDBJ databases">
        <title>Lithophilousrod everest ZFBP1038 complete genpme.</title>
        <authorList>
            <person name="Tian M."/>
        </authorList>
    </citation>
    <scope>NUCLEOTIDE SEQUENCE [LARGE SCALE GENOMIC DNA]</scope>
    <source>
        <strain evidence="4 5">ZFBP1038</strain>
    </source>
</reference>
<protein>
    <submittedName>
        <fullName evidence="4">Septum formation family protein</fullName>
    </submittedName>
</protein>
<keyword evidence="2" id="KW-1133">Transmembrane helix</keyword>
<dbReference type="EMBL" id="CP090958">
    <property type="protein sequence ID" value="WGW12217.1"/>
    <property type="molecule type" value="Genomic_DNA"/>
</dbReference>
<dbReference type="Pfam" id="PF13845">
    <property type="entry name" value="Septum_form"/>
    <property type="match status" value="1"/>
</dbReference>
<evidence type="ECO:0000313" key="5">
    <source>
        <dbReference type="Proteomes" id="UP001209083"/>
    </source>
</evidence>
<keyword evidence="5" id="KW-1185">Reference proteome</keyword>
<name>A0ABY8QT83_9MICO</name>
<feature type="compositionally biased region" description="Pro residues" evidence="1">
    <location>
        <begin position="1"/>
        <end position="15"/>
    </location>
</feature>
<proteinExistence type="predicted"/>
<keyword evidence="2" id="KW-0472">Membrane</keyword>